<dbReference type="Proteomes" id="UP000239151">
    <property type="component" value="Unassembled WGS sequence"/>
</dbReference>
<dbReference type="EMBL" id="NXGI01000010">
    <property type="protein sequence ID" value="PRM97339.1"/>
    <property type="molecule type" value="Genomic_DNA"/>
</dbReference>
<feature type="transmembrane region" description="Helical" evidence="1">
    <location>
        <begin position="6"/>
        <end position="25"/>
    </location>
</feature>
<dbReference type="OrthoDB" id="5348091at2"/>
<gene>
    <name evidence="3" type="ORF">CJ670_05360</name>
    <name evidence="2" type="ORF">CJ671_03230</name>
</gene>
<evidence type="ECO:0000313" key="3">
    <source>
        <dbReference type="EMBL" id="PRM97339.1"/>
    </source>
</evidence>
<dbReference type="AlphaFoldDB" id="A0A2S9SUN6"/>
<dbReference type="EMBL" id="NXGH01000006">
    <property type="protein sequence ID" value="PRM90281.1"/>
    <property type="molecule type" value="Genomic_DNA"/>
</dbReference>
<keyword evidence="1" id="KW-0812">Transmembrane</keyword>
<evidence type="ECO:0000313" key="4">
    <source>
        <dbReference type="Proteomes" id="UP000238649"/>
    </source>
</evidence>
<keyword evidence="1" id="KW-1133">Transmembrane helix</keyword>
<name>A0A2S9SUN6_9BACT</name>
<protein>
    <submittedName>
        <fullName evidence="2">Uncharacterized protein</fullName>
    </submittedName>
</protein>
<comment type="caution">
    <text evidence="2">The sequence shown here is derived from an EMBL/GenBank/DDBJ whole genome shotgun (WGS) entry which is preliminary data.</text>
</comment>
<evidence type="ECO:0000313" key="2">
    <source>
        <dbReference type="EMBL" id="PRM90281.1"/>
    </source>
</evidence>
<sequence length="62" mass="7086">MIDVVIYSVFVLALIAFCLSPAIYVTNKLSNKFIFVENNSTKISILFAILISNIATFFIFWF</sequence>
<reference evidence="4 5" key="1">
    <citation type="submission" date="2017-09" db="EMBL/GenBank/DDBJ databases">
        <title>Reassesment of A. cryaerophilus.</title>
        <authorList>
            <person name="Perez-Cataluna A."/>
            <person name="Collado L."/>
            <person name="Salgado O."/>
            <person name="Lefinanco V."/>
            <person name="Figueras M.J."/>
        </authorList>
    </citation>
    <scope>NUCLEOTIDE SEQUENCE [LARGE SCALE GENOMIC DNA]</scope>
    <source>
        <strain evidence="3 5">LMG 9065</strain>
        <strain evidence="2 4">LMG 9871</strain>
    </source>
</reference>
<keyword evidence="1" id="KW-0472">Membrane</keyword>
<organism evidence="2 4">
    <name type="scientific">Aliarcobacter cryaerophilus</name>
    <dbReference type="NCBI Taxonomy" id="28198"/>
    <lineage>
        <taxon>Bacteria</taxon>
        <taxon>Pseudomonadati</taxon>
        <taxon>Campylobacterota</taxon>
        <taxon>Epsilonproteobacteria</taxon>
        <taxon>Campylobacterales</taxon>
        <taxon>Arcobacteraceae</taxon>
        <taxon>Aliarcobacter</taxon>
    </lineage>
</organism>
<evidence type="ECO:0000256" key="1">
    <source>
        <dbReference type="SAM" id="Phobius"/>
    </source>
</evidence>
<dbReference type="Proteomes" id="UP000238649">
    <property type="component" value="Unassembled WGS sequence"/>
</dbReference>
<dbReference type="RefSeq" id="WP_105911290.1">
    <property type="nucleotide sequence ID" value="NZ_NXGH01000006.1"/>
</dbReference>
<proteinExistence type="predicted"/>
<evidence type="ECO:0000313" key="5">
    <source>
        <dbReference type="Proteomes" id="UP000239151"/>
    </source>
</evidence>
<accession>A0A2S9SUN6</accession>
<feature type="transmembrane region" description="Helical" evidence="1">
    <location>
        <begin position="45"/>
        <end position="61"/>
    </location>
</feature>